<dbReference type="GO" id="GO:0016853">
    <property type="term" value="F:isomerase activity"/>
    <property type="evidence" value="ECO:0007669"/>
    <property type="project" value="UniProtKB-KW"/>
</dbReference>
<reference evidence="2" key="1">
    <citation type="submission" date="2016-10" db="EMBL/GenBank/DDBJ databases">
        <authorList>
            <person name="Varghese N."/>
            <person name="Submissions S."/>
        </authorList>
    </citation>
    <scope>NUCLEOTIDE SEQUENCE [LARGE SCALE GENOMIC DNA]</scope>
    <source>
        <strain evidence="2">JCM 10271</strain>
    </source>
</reference>
<dbReference type="Gene3D" id="3.30.1540.10">
    <property type="entry name" value="formyl-coa transferase, domain 3"/>
    <property type="match status" value="1"/>
</dbReference>
<dbReference type="SUPFAM" id="SSF89796">
    <property type="entry name" value="CoA-transferase family III (CaiB/BaiF)"/>
    <property type="match status" value="1"/>
</dbReference>
<gene>
    <name evidence="1" type="ORF">SAMN05421853_11781</name>
</gene>
<dbReference type="STRING" id="93684.SAMN05421853_11781"/>
<dbReference type="Gene3D" id="3.40.50.10540">
    <property type="entry name" value="Crotonobetainyl-coa:carnitine coa-transferase, domain 1"/>
    <property type="match status" value="1"/>
</dbReference>
<evidence type="ECO:0000313" key="1">
    <source>
        <dbReference type="EMBL" id="SFQ66677.1"/>
    </source>
</evidence>
<proteinExistence type="predicted"/>
<dbReference type="PANTHER" id="PTHR48228">
    <property type="entry name" value="SUCCINYL-COA--D-CITRAMALATE COA-TRANSFERASE"/>
    <property type="match status" value="1"/>
</dbReference>
<organism evidence="1 2">
    <name type="scientific">Roseivivax halotolerans</name>
    <dbReference type="NCBI Taxonomy" id="93684"/>
    <lineage>
        <taxon>Bacteria</taxon>
        <taxon>Pseudomonadati</taxon>
        <taxon>Pseudomonadota</taxon>
        <taxon>Alphaproteobacteria</taxon>
        <taxon>Rhodobacterales</taxon>
        <taxon>Roseobacteraceae</taxon>
        <taxon>Roseivivax</taxon>
    </lineage>
</organism>
<dbReference type="InterPro" id="IPR003673">
    <property type="entry name" value="CoA-Trfase_fam_III"/>
</dbReference>
<sequence>MTAILKGMRVIEGSAFVAVPLAGMTLAQMGAEVIRFDRLEGGLDASRWPVAPTGRSHFWAGLNKGKKSVAIDMRTPEGRELITRLITAPGEDAGLFITNLAVKGWLDHETLSRARPDLVSVTLTGDRHGRPQVDYTVNPAIGIPDMTGPEGLSAPVSHALPAWDIAAGGHVVQALLAAERHRLRTGEGQGATLSLKDIAAATIGHLGMIGEAATQGPRAKCGNALYGAYGQDFRCADGRRVMVIGLTERQWKGLVRVTGTEAQMERLAARAGKPLSDEGVRFALRQQITAILSPWFSARSSDAVARELDAAGVTWGPFRNIAEALRDDPDLGPDNPVFSMLDQPGLGRYPVPGHVTTYTGFAREEPVIAPELGAHTEGVLAEVGGLDDTEIQQLFDRGIVGDSTRQARATAA</sequence>
<keyword evidence="1" id="KW-0413">Isomerase</keyword>
<accession>A0A1I6ADN5</accession>
<dbReference type="EMBL" id="FOXV01000017">
    <property type="protein sequence ID" value="SFQ66677.1"/>
    <property type="molecule type" value="Genomic_DNA"/>
</dbReference>
<protein>
    <submittedName>
        <fullName evidence="1">2-methylfumaryl-CoA isomerase</fullName>
    </submittedName>
</protein>
<keyword evidence="2" id="KW-1185">Reference proteome</keyword>
<dbReference type="PANTHER" id="PTHR48228:SF5">
    <property type="entry name" value="ALPHA-METHYLACYL-COA RACEMASE"/>
    <property type="match status" value="1"/>
</dbReference>
<dbReference type="RefSeq" id="WP_093015431.1">
    <property type="nucleotide sequence ID" value="NZ_FOXV01000017.1"/>
</dbReference>
<dbReference type="AlphaFoldDB" id="A0A1I6ADN5"/>
<dbReference type="Proteomes" id="UP000243106">
    <property type="component" value="Unassembled WGS sequence"/>
</dbReference>
<dbReference type="Pfam" id="PF02515">
    <property type="entry name" value="CoA_transf_3"/>
    <property type="match status" value="1"/>
</dbReference>
<evidence type="ECO:0000313" key="2">
    <source>
        <dbReference type="Proteomes" id="UP000243106"/>
    </source>
</evidence>
<dbReference type="InterPro" id="IPR023606">
    <property type="entry name" value="CoA-Trfase_III_dom_1_sf"/>
</dbReference>
<dbReference type="InterPro" id="IPR050509">
    <property type="entry name" value="CoA-transferase_III"/>
</dbReference>
<dbReference type="InterPro" id="IPR044855">
    <property type="entry name" value="CoA-Trfase_III_dom3_sf"/>
</dbReference>
<name>A0A1I6ADN5_9RHOB</name>